<evidence type="ECO:0000313" key="9">
    <source>
        <dbReference type="EMBL" id="CAD7250348.1"/>
    </source>
</evidence>
<feature type="transmembrane region" description="Helical" evidence="8">
    <location>
        <begin position="71"/>
        <end position="89"/>
    </location>
</feature>
<comment type="function">
    <text evidence="8">Essential component of the vacuolar proton pump (V-ATPase), a multimeric enzyme that catalyzes the translocation of protons across the membranes. Required for assembly and activity of the V-ATPase.</text>
</comment>
<dbReference type="GO" id="GO:0033179">
    <property type="term" value="C:proton-transporting V-type ATPase, V0 domain"/>
    <property type="evidence" value="ECO:0007669"/>
    <property type="project" value="InterPro"/>
</dbReference>
<evidence type="ECO:0000256" key="5">
    <source>
        <dbReference type="ARBA" id="ARBA00022989"/>
    </source>
</evidence>
<comment type="caution">
    <text evidence="8">Lacks conserved residue(s) required for the propagation of feature annotation.</text>
</comment>
<accession>A0A7R9FPT5</accession>
<evidence type="ECO:0000256" key="7">
    <source>
        <dbReference type="ARBA" id="ARBA00023136"/>
    </source>
</evidence>
<evidence type="ECO:0000313" key="10">
    <source>
        <dbReference type="Proteomes" id="UP000677054"/>
    </source>
</evidence>
<dbReference type="GO" id="GO:0005886">
    <property type="term" value="C:plasma membrane"/>
    <property type="evidence" value="ECO:0007669"/>
    <property type="project" value="TreeGrafter"/>
</dbReference>
<comment type="similarity">
    <text evidence="2 8">Belongs to the V-ATPase 116 kDa subunit family.</text>
</comment>
<keyword evidence="5 8" id="KW-1133">Transmembrane helix</keyword>
<dbReference type="GO" id="GO:0046961">
    <property type="term" value="F:proton-transporting ATPase activity, rotational mechanism"/>
    <property type="evidence" value="ECO:0007669"/>
    <property type="project" value="InterPro"/>
</dbReference>
<dbReference type="Pfam" id="PF01496">
    <property type="entry name" value="V_ATPase_I"/>
    <property type="match status" value="1"/>
</dbReference>
<keyword evidence="3 8" id="KW-0813">Transport</keyword>
<evidence type="ECO:0000256" key="2">
    <source>
        <dbReference type="ARBA" id="ARBA00009904"/>
    </source>
</evidence>
<dbReference type="OrthoDB" id="10264220at2759"/>
<dbReference type="PANTHER" id="PTHR11629:SF63">
    <property type="entry name" value="V-TYPE PROTON ATPASE SUBUNIT A"/>
    <property type="match status" value="1"/>
</dbReference>
<protein>
    <recommendedName>
        <fullName evidence="8">V-type proton ATPase subunit a</fullName>
    </recommendedName>
</protein>
<dbReference type="AlphaFoldDB" id="A0A7R9FPT5"/>
<dbReference type="GO" id="GO:0016471">
    <property type="term" value="C:vacuolar proton-transporting V-type ATPase complex"/>
    <property type="evidence" value="ECO:0007669"/>
    <property type="project" value="TreeGrafter"/>
</dbReference>
<sequence>MSHLIGTAGLQSASGSTKQSDSILQQIKDFQLNPDSHSGDYIGHPYAVGFDPAWGLSANKVSFYNSFKMKLSIIFGVIQMVFGVLLSIFNHRYFKRPLNLWFEFLPQLVFLSAFFGYMVVLVFFKWAYYSADEAGCAPSVLITLINMVLLKTPPACDPATTPGCCDPYMFAGQESLQKIFVLLLLICIPLMLFPKPLLLLRQSKKRMAKQSTVTKETNGSNVGTGDGTTVLVETGGEHEGGGGGGHGHGDDEPFDFGETFVHQAIHTIEYCLGTISHTASYLRLWALSLAHFQLHISSQLDTQQQNSTGWDLR</sequence>
<dbReference type="GO" id="GO:0007035">
    <property type="term" value="P:vacuolar acidification"/>
    <property type="evidence" value="ECO:0007669"/>
    <property type="project" value="TreeGrafter"/>
</dbReference>
<keyword evidence="6 8" id="KW-0406">Ion transport</keyword>
<evidence type="ECO:0000256" key="8">
    <source>
        <dbReference type="RuleBase" id="RU361189"/>
    </source>
</evidence>
<dbReference type="Proteomes" id="UP000677054">
    <property type="component" value="Unassembled WGS sequence"/>
</dbReference>
<keyword evidence="7 8" id="KW-0472">Membrane</keyword>
<keyword evidence="4 8" id="KW-0812">Transmembrane</keyword>
<organism evidence="9">
    <name type="scientific">Darwinula stevensoni</name>
    <dbReference type="NCBI Taxonomy" id="69355"/>
    <lineage>
        <taxon>Eukaryota</taxon>
        <taxon>Metazoa</taxon>
        <taxon>Ecdysozoa</taxon>
        <taxon>Arthropoda</taxon>
        <taxon>Crustacea</taxon>
        <taxon>Oligostraca</taxon>
        <taxon>Ostracoda</taxon>
        <taxon>Podocopa</taxon>
        <taxon>Podocopida</taxon>
        <taxon>Darwinulocopina</taxon>
        <taxon>Darwinuloidea</taxon>
        <taxon>Darwinulidae</taxon>
        <taxon>Darwinula</taxon>
    </lineage>
</organism>
<dbReference type="EMBL" id="LR902320">
    <property type="protein sequence ID" value="CAD7250348.1"/>
    <property type="molecule type" value="Genomic_DNA"/>
</dbReference>
<name>A0A7R9FPT5_9CRUS</name>
<gene>
    <name evidence="9" type="ORF">DSTB1V02_LOCUS10127</name>
</gene>
<feature type="transmembrane region" description="Helical" evidence="8">
    <location>
        <begin position="179"/>
        <end position="200"/>
    </location>
</feature>
<keyword evidence="10" id="KW-1185">Reference proteome</keyword>
<dbReference type="InterPro" id="IPR002490">
    <property type="entry name" value="V-ATPase_116kDa_su"/>
</dbReference>
<feature type="transmembrane region" description="Helical" evidence="8">
    <location>
        <begin position="101"/>
        <end position="124"/>
    </location>
</feature>
<reference evidence="9" key="1">
    <citation type="submission" date="2020-11" db="EMBL/GenBank/DDBJ databases">
        <authorList>
            <person name="Tran Van P."/>
        </authorList>
    </citation>
    <scope>NUCLEOTIDE SEQUENCE</scope>
</reference>
<keyword evidence="8" id="KW-0375">Hydrogen ion transport</keyword>
<evidence type="ECO:0000256" key="1">
    <source>
        <dbReference type="ARBA" id="ARBA00004141"/>
    </source>
</evidence>
<evidence type="ECO:0000256" key="4">
    <source>
        <dbReference type="ARBA" id="ARBA00022692"/>
    </source>
</evidence>
<evidence type="ECO:0000256" key="6">
    <source>
        <dbReference type="ARBA" id="ARBA00023065"/>
    </source>
</evidence>
<comment type="subcellular location">
    <subcellularLocation>
        <location evidence="1">Membrane</location>
        <topology evidence="1">Multi-pass membrane protein</topology>
    </subcellularLocation>
</comment>
<dbReference type="EMBL" id="CAJPEV010002803">
    <property type="protein sequence ID" value="CAG0898085.1"/>
    <property type="molecule type" value="Genomic_DNA"/>
</dbReference>
<dbReference type="PANTHER" id="PTHR11629">
    <property type="entry name" value="VACUOLAR PROTON ATPASES"/>
    <property type="match status" value="1"/>
</dbReference>
<proteinExistence type="inferred from homology"/>
<evidence type="ECO:0000256" key="3">
    <source>
        <dbReference type="ARBA" id="ARBA00022448"/>
    </source>
</evidence>
<dbReference type="GO" id="GO:0051117">
    <property type="term" value="F:ATPase binding"/>
    <property type="evidence" value="ECO:0007669"/>
    <property type="project" value="TreeGrafter"/>
</dbReference>